<dbReference type="InterPro" id="IPR009000">
    <property type="entry name" value="Transl_B-barrel_sf"/>
</dbReference>
<dbReference type="GO" id="GO:0006412">
    <property type="term" value="P:translation"/>
    <property type="evidence" value="ECO:0007669"/>
    <property type="project" value="UniProtKB-UniRule"/>
</dbReference>
<evidence type="ECO:0000313" key="10">
    <source>
        <dbReference type="EMBL" id="EMD17181.1"/>
    </source>
</evidence>
<evidence type="ECO:0000256" key="5">
    <source>
        <dbReference type="ARBA" id="ARBA00023274"/>
    </source>
</evidence>
<gene>
    <name evidence="7" type="primary">rplC</name>
    <name evidence="10" type="ORF">HMPREF9943_00552</name>
</gene>
<dbReference type="EMBL" id="AGEJ01000010">
    <property type="protein sequence ID" value="EMD17181.1"/>
    <property type="molecule type" value="Genomic_DNA"/>
</dbReference>
<evidence type="ECO:0000256" key="9">
    <source>
        <dbReference type="RuleBase" id="RU003906"/>
    </source>
</evidence>
<comment type="subunit">
    <text evidence="7 9">Part of the 50S ribosomal subunit. Forms a cluster with proteins L14 and L19.</text>
</comment>
<dbReference type="GO" id="GO:0022625">
    <property type="term" value="C:cytosolic large ribosomal subunit"/>
    <property type="evidence" value="ECO:0007669"/>
    <property type="project" value="TreeGrafter"/>
</dbReference>
<dbReference type="GO" id="GO:0003735">
    <property type="term" value="F:structural constituent of ribosome"/>
    <property type="evidence" value="ECO:0007669"/>
    <property type="project" value="UniProtKB-UniRule"/>
</dbReference>
<dbReference type="NCBIfam" id="TIGR03625">
    <property type="entry name" value="L3_bact"/>
    <property type="match status" value="1"/>
</dbReference>
<keyword evidence="11" id="KW-1185">Reference proteome</keyword>
<evidence type="ECO:0000256" key="1">
    <source>
        <dbReference type="ARBA" id="ARBA00006540"/>
    </source>
</evidence>
<dbReference type="PATRIC" id="fig|999415.3.peg.549"/>
<dbReference type="PANTHER" id="PTHR11229">
    <property type="entry name" value="50S RIBOSOMAL PROTEIN L3"/>
    <property type="match status" value="1"/>
</dbReference>
<dbReference type="InterPro" id="IPR000597">
    <property type="entry name" value="Ribosomal_uL3"/>
</dbReference>
<accession>M2Q4K8</accession>
<dbReference type="FunFam" id="2.40.30.10:FF:000004">
    <property type="entry name" value="50S ribosomal protein L3"/>
    <property type="match status" value="1"/>
</dbReference>
<dbReference type="AlphaFoldDB" id="M2Q4K8"/>
<dbReference type="SUPFAM" id="SSF50447">
    <property type="entry name" value="Translation proteins"/>
    <property type="match status" value="1"/>
</dbReference>
<dbReference type="Pfam" id="PF00297">
    <property type="entry name" value="Ribosomal_L3"/>
    <property type="match status" value="1"/>
</dbReference>
<dbReference type="Proteomes" id="UP000011758">
    <property type="component" value="Unassembled WGS sequence"/>
</dbReference>
<dbReference type="Gene3D" id="2.40.30.10">
    <property type="entry name" value="Translation factors"/>
    <property type="match status" value="1"/>
</dbReference>
<evidence type="ECO:0000256" key="8">
    <source>
        <dbReference type="RuleBase" id="RU003905"/>
    </source>
</evidence>
<dbReference type="FunFam" id="3.30.160.810:FF:000002">
    <property type="entry name" value="50S ribosomal protein L3"/>
    <property type="match status" value="1"/>
</dbReference>
<proteinExistence type="inferred from homology"/>
<organism evidence="10 11">
    <name type="scientific">Eggerthia catenaformis OT 569 = DSM 20559</name>
    <dbReference type="NCBI Taxonomy" id="999415"/>
    <lineage>
        <taxon>Bacteria</taxon>
        <taxon>Bacillati</taxon>
        <taxon>Bacillota</taxon>
        <taxon>Erysipelotrichia</taxon>
        <taxon>Erysipelotrichales</taxon>
        <taxon>Coprobacillaceae</taxon>
        <taxon>Eggerthia</taxon>
    </lineage>
</organism>
<name>M2Q4K8_9FIRM</name>
<evidence type="ECO:0000256" key="3">
    <source>
        <dbReference type="ARBA" id="ARBA00022884"/>
    </source>
</evidence>
<dbReference type="OrthoDB" id="9806135at2"/>
<dbReference type="STRING" id="999415.HMPREF9943_00552"/>
<dbReference type="GO" id="GO:0019843">
    <property type="term" value="F:rRNA binding"/>
    <property type="evidence" value="ECO:0007669"/>
    <property type="project" value="UniProtKB-UniRule"/>
</dbReference>
<dbReference type="HAMAP" id="MF_01325_B">
    <property type="entry name" value="Ribosomal_uL3_B"/>
    <property type="match status" value="1"/>
</dbReference>
<dbReference type="eggNOG" id="COG0087">
    <property type="taxonomic scope" value="Bacteria"/>
</dbReference>
<dbReference type="Gene3D" id="3.30.160.810">
    <property type="match status" value="1"/>
</dbReference>
<evidence type="ECO:0000256" key="2">
    <source>
        <dbReference type="ARBA" id="ARBA00022730"/>
    </source>
</evidence>
<evidence type="ECO:0000256" key="7">
    <source>
        <dbReference type="HAMAP-Rule" id="MF_01325"/>
    </source>
</evidence>
<reference evidence="10 11" key="1">
    <citation type="submission" date="2013-02" db="EMBL/GenBank/DDBJ databases">
        <title>The Genome Sequence of Lactobacillus catenaformis F0143.</title>
        <authorList>
            <consortium name="The Broad Institute Genome Sequencing Platform"/>
            <person name="Earl A."/>
            <person name="Ward D."/>
            <person name="Feldgarden M."/>
            <person name="Gevers D."/>
            <person name="Izard J."/>
            <person name="Blanton J.M."/>
            <person name="Mathney J."/>
            <person name="Dewhirst F.E."/>
            <person name="Young S.K."/>
            <person name="Zeng Q."/>
            <person name="Gargeya S."/>
            <person name="Fitzgerald M."/>
            <person name="Haas B."/>
            <person name="Abouelleil A."/>
            <person name="Alvarado L."/>
            <person name="Arachchi H.M."/>
            <person name="Berlin A."/>
            <person name="Chapman S.B."/>
            <person name="Gearin G."/>
            <person name="Goldberg J."/>
            <person name="Griggs A."/>
            <person name="Gujja S."/>
            <person name="Hansen M."/>
            <person name="Heiman D."/>
            <person name="Howarth C."/>
            <person name="Larimer J."/>
            <person name="Lui A."/>
            <person name="MacDonald P.J.P."/>
            <person name="McCowen C."/>
            <person name="Montmayeur A."/>
            <person name="Murphy C."/>
            <person name="Neiman D."/>
            <person name="Pearson M."/>
            <person name="Priest M."/>
            <person name="Roberts A."/>
            <person name="Saif S."/>
            <person name="Shea T."/>
            <person name="Sisk P."/>
            <person name="Stolte C."/>
            <person name="Sykes S."/>
            <person name="Wortman J."/>
            <person name="Nusbaum C."/>
            <person name="Birren B."/>
        </authorList>
    </citation>
    <scope>NUCLEOTIDE SEQUENCE [LARGE SCALE GENOMIC DNA]</scope>
    <source>
        <strain evidence="10 11">OT 569</strain>
    </source>
</reference>
<dbReference type="PROSITE" id="PS00474">
    <property type="entry name" value="RIBOSOMAL_L3"/>
    <property type="match status" value="1"/>
</dbReference>
<sequence>MKGILGRKIGMTQVFSTEGKLIPVTVVEATPNVVLQKKTVDTDGYNAVQVGFEDKREKLANKPEMGVVAKANTAPKRFIREFRYDEMMSYEVGQEISVDTFTAGEVVDVTGTSKGKGYAGTIKRYNYHRTPMSHGGGPNHRHAGSMGPIAPNRIAPGKKLPGHMGHATRTVQNLEVIAVYPEKNVILISGSVPGPKKGLVIVKSAIKANGKVNEAVSLVNNTVEAEDAK</sequence>
<protein>
    <recommendedName>
        <fullName evidence="6 7">Large ribosomal subunit protein uL3</fullName>
    </recommendedName>
</protein>
<dbReference type="RefSeq" id="WP_004801785.1">
    <property type="nucleotide sequence ID" value="NZ_AUGJ01000003.1"/>
</dbReference>
<keyword evidence="4 7" id="KW-0689">Ribosomal protein</keyword>
<comment type="similarity">
    <text evidence="1 7 8">Belongs to the universal ribosomal protein uL3 family.</text>
</comment>
<evidence type="ECO:0000256" key="6">
    <source>
        <dbReference type="ARBA" id="ARBA00035243"/>
    </source>
</evidence>
<comment type="caution">
    <text evidence="10">The sequence shown here is derived from an EMBL/GenBank/DDBJ whole genome shotgun (WGS) entry which is preliminary data.</text>
</comment>
<evidence type="ECO:0000256" key="4">
    <source>
        <dbReference type="ARBA" id="ARBA00022980"/>
    </source>
</evidence>
<keyword evidence="3 7" id="KW-0694">RNA-binding</keyword>
<dbReference type="InterPro" id="IPR019927">
    <property type="entry name" value="Ribosomal_uL3_bac/org-type"/>
</dbReference>
<keyword evidence="5 7" id="KW-0687">Ribonucleoprotein</keyword>
<dbReference type="InterPro" id="IPR019926">
    <property type="entry name" value="Ribosomal_uL3_CS"/>
</dbReference>
<evidence type="ECO:0000313" key="11">
    <source>
        <dbReference type="Proteomes" id="UP000011758"/>
    </source>
</evidence>
<keyword evidence="2 7" id="KW-0699">rRNA-binding</keyword>
<comment type="function">
    <text evidence="7 9">One of the primary rRNA binding proteins, it binds directly near the 3'-end of the 23S rRNA, where it nucleates assembly of the 50S subunit.</text>
</comment>
<dbReference type="PANTHER" id="PTHR11229:SF16">
    <property type="entry name" value="LARGE RIBOSOMAL SUBUNIT PROTEIN UL3C"/>
    <property type="match status" value="1"/>
</dbReference>